<protein>
    <recommendedName>
        <fullName evidence="4">Fibrobacter succinogenes major paralogous domain-containing protein</fullName>
    </recommendedName>
</protein>
<dbReference type="RefSeq" id="WP_147060136.1">
    <property type="nucleotide sequence ID" value="NZ_CP042437.1"/>
</dbReference>
<sequence length="216" mass="23892">MKYCFFISALILMAALACKKSAAPVVSPQPNYGKVTIAHVDYRTVTIGKQTWTEQSYHYRYDPVDGPYGTSNGDYYFALGNRPDTLPTGWRVATVADFNKLTANFKYTTDFRGNNVAVAGGGIEKICGNFQWTTVEGTNALFFNGQPSGYVMRPQTADGGRRDPTSGYYLAAKYVGDRDFHNVLFYKLNPKYAGIVSVNDGTDSIATALMRFVKDN</sequence>
<dbReference type="Proteomes" id="UP000321362">
    <property type="component" value="Chromosome"/>
</dbReference>
<evidence type="ECO:0000313" key="2">
    <source>
        <dbReference type="EMBL" id="QEC80001.1"/>
    </source>
</evidence>
<name>A0A5B8W8I1_9SPHI</name>
<dbReference type="PROSITE" id="PS51257">
    <property type="entry name" value="PROKAR_LIPOPROTEIN"/>
    <property type="match status" value="1"/>
</dbReference>
<evidence type="ECO:0000313" key="3">
    <source>
        <dbReference type="Proteomes" id="UP000321362"/>
    </source>
</evidence>
<gene>
    <name evidence="2" type="ORF">FSB76_30090</name>
</gene>
<organism evidence="2 3">
    <name type="scientific">Mucilaginibacter ginsenosidivorax</name>
    <dbReference type="NCBI Taxonomy" id="862126"/>
    <lineage>
        <taxon>Bacteria</taxon>
        <taxon>Pseudomonadati</taxon>
        <taxon>Bacteroidota</taxon>
        <taxon>Sphingobacteriia</taxon>
        <taxon>Sphingobacteriales</taxon>
        <taxon>Sphingobacteriaceae</taxon>
        <taxon>Mucilaginibacter</taxon>
    </lineage>
</organism>
<proteinExistence type="predicted"/>
<evidence type="ECO:0008006" key="4">
    <source>
        <dbReference type="Google" id="ProtNLM"/>
    </source>
</evidence>
<keyword evidence="1" id="KW-0732">Signal</keyword>
<dbReference type="EMBL" id="CP042437">
    <property type="protein sequence ID" value="QEC80001.1"/>
    <property type="molecule type" value="Genomic_DNA"/>
</dbReference>
<accession>A0A5B8W8I1</accession>
<dbReference type="AlphaFoldDB" id="A0A5B8W8I1"/>
<dbReference type="KEGG" id="mgk:FSB76_30090"/>
<feature type="chain" id="PRO_5023048390" description="Fibrobacter succinogenes major paralogous domain-containing protein" evidence="1">
    <location>
        <begin position="23"/>
        <end position="216"/>
    </location>
</feature>
<keyword evidence="3" id="KW-1185">Reference proteome</keyword>
<feature type="signal peptide" evidence="1">
    <location>
        <begin position="1"/>
        <end position="22"/>
    </location>
</feature>
<evidence type="ECO:0000256" key="1">
    <source>
        <dbReference type="SAM" id="SignalP"/>
    </source>
</evidence>
<reference evidence="2 3" key="1">
    <citation type="journal article" date="2013" name="J. Microbiol.">
        <title>Mucilaginibacter ginsenosidivorax sp. nov., with ginsenoside converting activity isolated from sediment.</title>
        <authorList>
            <person name="Kim J.K."/>
            <person name="Choi T.E."/>
            <person name="Liu Q.M."/>
            <person name="Park H.Y."/>
            <person name="Yi T.H."/>
            <person name="Yoon M.H."/>
            <person name="Kim S.C."/>
            <person name="Im W.T."/>
        </authorList>
    </citation>
    <scope>NUCLEOTIDE SEQUENCE [LARGE SCALE GENOMIC DNA]</scope>
    <source>
        <strain evidence="2 3">KHI28</strain>
    </source>
</reference>
<dbReference type="OrthoDB" id="9805760at2"/>